<dbReference type="InterPro" id="IPR008492">
    <property type="entry name" value="Rv2714-like"/>
</dbReference>
<dbReference type="SUPFAM" id="SSF159659">
    <property type="entry name" value="Cgl1923-like"/>
    <property type="match status" value="1"/>
</dbReference>
<name>A0A6J6I4G3_9ZZZZ</name>
<reference evidence="1" key="1">
    <citation type="submission" date="2020-05" db="EMBL/GenBank/DDBJ databases">
        <authorList>
            <person name="Chiriac C."/>
            <person name="Salcher M."/>
            <person name="Ghai R."/>
            <person name="Kavagutti S V."/>
        </authorList>
    </citation>
    <scope>NUCLEOTIDE SEQUENCE</scope>
</reference>
<dbReference type="Gene3D" id="3.40.50.10900">
    <property type="entry name" value="PAC-like subunit"/>
    <property type="match status" value="1"/>
</dbReference>
<dbReference type="Pfam" id="PF09754">
    <property type="entry name" value="PAC2"/>
    <property type="match status" value="1"/>
</dbReference>
<dbReference type="PIRSF" id="PIRSF028754">
    <property type="entry name" value="UCP028754"/>
    <property type="match status" value="1"/>
</dbReference>
<gene>
    <name evidence="1" type="ORF">UFOPK1889_00852</name>
</gene>
<dbReference type="InterPro" id="IPR038389">
    <property type="entry name" value="PSMG2_sf"/>
</dbReference>
<protein>
    <submittedName>
        <fullName evidence="1">Unannotated protein</fullName>
    </submittedName>
</protein>
<dbReference type="InterPro" id="IPR019151">
    <property type="entry name" value="Proteasome_assmbl_chaperone_2"/>
</dbReference>
<sequence>MTATDHVRWLSQPRLHSPAVIAGFSGWNDAADAASTAVRTLIDVWKAEPLAEIDPEEFTDFATIRPSVRLDSDQTRSITWPKVSLWHASTPGADVILILGPEPSLKWRLFTEQIVSVAARFEASLALTLGALLADVPHTRDPRVFGTANDQPTIDRFDLQRSTYEGPTGIVGVLHDACNESLLPSVSLWATVPMYASHVPSPKAANALIARACEIIGTPAPIGALHNQVVAYNNRVDELVEEDDDLREYVERLDSMGDEAFGAENPNQLEFEFGSDDESREQDAHMLVDEVEQFLRDQDPS</sequence>
<accession>A0A6J6I4G3</accession>
<dbReference type="AlphaFoldDB" id="A0A6J6I4G3"/>
<dbReference type="EMBL" id="CAEZUZ010000143">
    <property type="protein sequence ID" value="CAB4620236.1"/>
    <property type="molecule type" value="Genomic_DNA"/>
</dbReference>
<organism evidence="1">
    <name type="scientific">freshwater metagenome</name>
    <dbReference type="NCBI Taxonomy" id="449393"/>
    <lineage>
        <taxon>unclassified sequences</taxon>
        <taxon>metagenomes</taxon>
        <taxon>ecological metagenomes</taxon>
    </lineage>
</organism>
<evidence type="ECO:0000313" key="1">
    <source>
        <dbReference type="EMBL" id="CAB4620236.1"/>
    </source>
</evidence>
<proteinExistence type="predicted"/>